<evidence type="ECO:0000313" key="4">
    <source>
        <dbReference type="Proteomes" id="UP001165633"/>
    </source>
</evidence>
<dbReference type="InterPro" id="IPR010998">
    <property type="entry name" value="Integrase_recombinase_N"/>
</dbReference>
<evidence type="ECO:0000256" key="1">
    <source>
        <dbReference type="ARBA" id="ARBA00023125"/>
    </source>
</evidence>
<dbReference type="EMBL" id="JANIDV010000001">
    <property type="protein sequence ID" value="MCX5615705.1"/>
    <property type="molecule type" value="Genomic_DNA"/>
</dbReference>
<dbReference type="Proteomes" id="UP001165633">
    <property type="component" value="Unassembled WGS sequence"/>
</dbReference>
<name>A0ABT3WBQ2_9PROT</name>
<dbReference type="InterPro" id="IPR053876">
    <property type="entry name" value="Phage_int_M"/>
</dbReference>
<evidence type="ECO:0000259" key="2">
    <source>
        <dbReference type="Pfam" id="PF22022"/>
    </source>
</evidence>
<proteinExistence type="predicted"/>
<protein>
    <recommendedName>
        <fullName evidence="2">Phage integrase central domain-containing protein</fullName>
    </recommendedName>
</protein>
<dbReference type="Gene3D" id="1.10.150.130">
    <property type="match status" value="1"/>
</dbReference>
<feature type="domain" description="Phage integrase central" evidence="2">
    <location>
        <begin position="5"/>
        <end position="48"/>
    </location>
</feature>
<reference evidence="3" key="1">
    <citation type="submission" date="2022-07" db="EMBL/GenBank/DDBJ databases">
        <title>Bombella genomes.</title>
        <authorList>
            <person name="Harer L."/>
            <person name="Styblova S."/>
            <person name="Ehrmann M."/>
        </authorList>
    </citation>
    <scope>NUCLEOTIDE SEQUENCE</scope>
    <source>
        <strain evidence="3">TMW 2.2559</strain>
    </source>
</reference>
<accession>A0ABT3WBQ2</accession>
<comment type="caution">
    <text evidence="3">The sequence shown here is derived from an EMBL/GenBank/DDBJ whole genome shotgun (WGS) entry which is preliminary data.</text>
</comment>
<dbReference type="RefSeq" id="WP_266126696.1">
    <property type="nucleotide sequence ID" value="NZ_JANIDV010000001.1"/>
</dbReference>
<organism evidence="3 4">
    <name type="scientific">Bombella dulcis</name>
    <dbReference type="NCBI Taxonomy" id="2967339"/>
    <lineage>
        <taxon>Bacteria</taxon>
        <taxon>Pseudomonadati</taxon>
        <taxon>Pseudomonadota</taxon>
        <taxon>Alphaproteobacteria</taxon>
        <taxon>Acetobacterales</taxon>
        <taxon>Acetobacteraceae</taxon>
        <taxon>Bombella</taxon>
    </lineage>
</organism>
<keyword evidence="4" id="KW-1185">Reference proteome</keyword>
<keyword evidence="1" id="KW-0238">DNA-binding</keyword>
<gene>
    <name evidence="3" type="ORF">NQF87_01750</name>
</gene>
<dbReference type="Pfam" id="PF22022">
    <property type="entry name" value="Phage_int_M"/>
    <property type="match status" value="1"/>
</dbReference>
<evidence type="ECO:0000313" key="3">
    <source>
        <dbReference type="EMBL" id="MCX5615705.1"/>
    </source>
</evidence>
<sequence length="95" mass="10319">MEISKHHSEVISSLERYVYPAIGNVSLSEITSPVILVILKRVETKKAIGDSTPGLPADQCHIPLYGIACGIAQTASAFPLKRILQKVPKGRQKNP</sequence>